<reference evidence="6 7" key="1">
    <citation type="submission" date="2019-08" db="EMBL/GenBank/DDBJ databases">
        <title>In-depth cultivation of the pig gut microbiome towards novel bacterial diversity and tailored functional studies.</title>
        <authorList>
            <person name="Wylensek D."/>
            <person name="Hitch T.C.A."/>
            <person name="Clavel T."/>
        </authorList>
    </citation>
    <scope>NUCLEOTIDE SEQUENCE [LARGE SCALE GENOMIC DNA]</scope>
    <source>
        <strain evidence="6 7">WCA-693-APC-MOT-I</strain>
    </source>
</reference>
<name>A0A6L5Y0P6_9FIRM</name>
<keyword evidence="2 5" id="KW-0812">Transmembrane</keyword>
<dbReference type="Proteomes" id="UP000482209">
    <property type="component" value="Unassembled WGS sequence"/>
</dbReference>
<gene>
    <name evidence="6" type="ORF">FYJ58_11850</name>
</gene>
<feature type="transmembrane region" description="Helical" evidence="5">
    <location>
        <begin position="122"/>
        <end position="146"/>
    </location>
</feature>
<accession>A0A6L5Y0P6</accession>
<evidence type="ECO:0000256" key="4">
    <source>
        <dbReference type="ARBA" id="ARBA00023136"/>
    </source>
</evidence>
<evidence type="ECO:0000313" key="7">
    <source>
        <dbReference type="Proteomes" id="UP000482209"/>
    </source>
</evidence>
<proteinExistence type="predicted"/>
<dbReference type="AlphaFoldDB" id="A0A6L5Y0P6"/>
<comment type="subcellular location">
    <subcellularLocation>
        <location evidence="1">Membrane</location>
        <topology evidence="1">Multi-pass membrane protein</topology>
    </subcellularLocation>
</comment>
<evidence type="ECO:0000256" key="5">
    <source>
        <dbReference type="SAM" id="Phobius"/>
    </source>
</evidence>
<feature type="transmembrane region" description="Helical" evidence="5">
    <location>
        <begin position="158"/>
        <end position="182"/>
    </location>
</feature>
<feature type="transmembrane region" description="Helical" evidence="5">
    <location>
        <begin position="6"/>
        <end position="22"/>
    </location>
</feature>
<evidence type="ECO:0000313" key="6">
    <source>
        <dbReference type="EMBL" id="MSS64562.1"/>
    </source>
</evidence>
<dbReference type="RefSeq" id="WP_154519948.1">
    <property type="nucleotide sequence ID" value="NZ_VUMT01000021.1"/>
</dbReference>
<dbReference type="InterPro" id="IPR003825">
    <property type="entry name" value="Colicin-V_CvpA"/>
</dbReference>
<evidence type="ECO:0000256" key="2">
    <source>
        <dbReference type="ARBA" id="ARBA00022692"/>
    </source>
</evidence>
<dbReference type="GO" id="GO:0009403">
    <property type="term" value="P:toxin biosynthetic process"/>
    <property type="evidence" value="ECO:0007669"/>
    <property type="project" value="InterPro"/>
</dbReference>
<keyword evidence="3 5" id="KW-1133">Transmembrane helix</keyword>
<dbReference type="Pfam" id="PF02674">
    <property type="entry name" value="Colicin_V"/>
    <property type="match status" value="2"/>
</dbReference>
<evidence type="ECO:0000256" key="3">
    <source>
        <dbReference type="ARBA" id="ARBA00022989"/>
    </source>
</evidence>
<sequence>MVKESINWLLIFVIAVLAFYSLKGLKLGFIRTAFSMFSTIIALIAASVFSPYVSGWIIEHKEAGSVLEYSVEEKNETTLDGESDINWAKLISDFVTEKSTDHLSQQAKNYIADRMSLFLTNMISFICVFIIIRIFLAILCSSLDFVSSIPILNGLNKTAGFLIGLLHGLLNIWVGFAILTIFSQTNTGKILFEYIEQSVFLTVLYSQNILIKIFI</sequence>
<feature type="transmembrane region" description="Helical" evidence="5">
    <location>
        <begin position="34"/>
        <end position="58"/>
    </location>
</feature>
<protein>
    <submittedName>
        <fullName evidence="6">CvpA family protein</fullName>
    </submittedName>
</protein>
<dbReference type="EMBL" id="VUMT01000021">
    <property type="protein sequence ID" value="MSS64562.1"/>
    <property type="molecule type" value="Genomic_DNA"/>
</dbReference>
<evidence type="ECO:0000256" key="1">
    <source>
        <dbReference type="ARBA" id="ARBA00004141"/>
    </source>
</evidence>
<dbReference type="GO" id="GO:0016020">
    <property type="term" value="C:membrane"/>
    <property type="evidence" value="ECO:0007669"/>
    <property type="project" value="UniProtKB-SubCell"/>
</dbReference>
<comment type="caution">
    <text evidence="6">The sequence shown here is derived from an EMBL/GenBank/DDBJ whole genome shotgun (WGS) entry which is preliminary data.</text>
</comment>
<organism evidence="6 7">
    <name type="scientific">Velocimicrobium porci</name>
    <dbReference type="NCBI Taxonomy" id="2606634"/>
    <lineage>
        <taxon>Bacteria</taxon>
        <taxon>Bacillati</taxon>
        <taxon>Bacillota</taxon>
        <taxon>Clostridia</taxon>
        <taxon>Lachnospirales</taxon>
        <taxon>Lachnospiraceae</taxon>
        <taxon>Velocimicrobium</taxon>
    </lineage>
</organism>
<keyword evidence="7" id="KW-1185">Reference proteome</keyword>
<keyword evidence="4 5" id="KW-0472">Membrane</keyword>